<organism evidence="2 3">
    <name type="scientific">Gigaspora margarita</name>
    <dbReference type="NCBI Taxonomy" id="4874"/>
    <lineage>
        <taxon>Eukaryota</taxon>
        <taxon>Fungi</taxon>
        <taxon>Fungi incertae sedis</taxon>
        <taxon>Mucoromycota</taxon>
        <taxon>Glomeromycotina</taxon>
        <taxon>Glomeromycetes</taxon>
        <taxon>Diversisporales</taxon>
        <taxon>Gigasporaceae</taxon>
        <taxon>Gigaspora</taxon>
    </lineage>
</organism>
<proteinExistence type="predicted"/>
<dbReference type="OrthoDB" id="10507492at2759"/>
<evidence type="ECO:0000313" key="3">
    <source>
        <dbReference type="Proteomes" id="UP000439903"/>
    </source>
</evidence>
<feature type="coiled-coil region" evidence="1">
    <location>
        <begin position="22"/>
        <end position="91"/>
    </location>
</feature>
<dbReference type="EMBL" id="WTPW01001169">
    <property type="protein sequence ID" value="KAF0451680.1"/>
    <property type="molecule type" value="Genomic_DNA"/>
</dbReference>
<keyword evidence="3" id="KW-1185">Reference proteome</keyword>
<keyword evidence="1" id="KW-0175">Coiled coil</keyword>
<sequence length="97" mass="11548">MDNFIEKLQKNLKFSTSINNDYNNFKKQLEKITNQLNESKQQKLFYMNLTKELETKNNKLEAKNNELEAKNNELKAKNNELNIKDSELETEYNDSIL</sequence>
<protein>
    <submittedName>
        <fullName evidence="2">Uncharacterized protein</fullName>
    </submittedName>
</protein>
<accession>A0A8H3XE90</accession>
<evidence type="ECO:0000256" key="1">
    <source>
        <dbReference type="SAM" id="Coils"/>
    </source>
</evidence>
<gene>
    <name evidence="2" type="ORF">F8M41_001991</name>
</gene>
<dbReference type="AlphaFoldDB" id="A0A8H3XE90"/>
<comment type="caution">
    <text evidence="2">The sequence shown here is derived from an EMBL/GenBank/DDBJ whole genome shotgun (WGS) entry which is preliminary data.</text>
</comment>
<reference evidence="2 3" key="1">
    <citation type="journal article" date="2019" name="Environ. Microbiol.">
        <title>At the nexus of three kingdoms: the genome of the mycorrhizal fungus Gigaspora margarita provides insights into plant, endobacterial and fungal interactions.</title>
        <authorList>
            <person name="Venice F."/>
            <person name="Ghignone S."/>
            <person name="Salvioli di Fossalunga A."/>
            <person name="Amselem J."/>
            <person name="Novero M."/>
            <person name="Xianan X."/>
            <person name="Sedzielewska Toro K."/>
            <person name="Morin E."/>
            <person name="Lipzen A."/>
            <person name="Grigoriev I.V."/>
            <person name="Henrissat B."/>
            <person name="Martin F.M."/>
            <person name="Bonfante P."/>
        </authorList>
    </citation>
    <scope>NUCLEOTIDE SEQUENCE [LARGE SCALE GENOMIC DNA]</scope>
    <source>
        <strain evidence="2 3">BEG34</strain>
    </source>
</reference>
<dbReference type="Proteomes" id="UP000439903">
    <property type="component" value="Unassembled WGS sequence"/>
</dbReference>
<evidence type="ECO:0000313" key="2">
    <source>
        <dbReference type="EMBL" id="KAF0451680.1"/>
    </source>
</evidence>
<name>A0A8H3XE90_GIGMA</name>